<dbReference type="Pfam" id="PF13643">
    <property type="entry name" value="DUF4145"/>
    <property type="match status" value="1"/>
</dbReference>
<organism evidence="2 3">
    <name type="scientific">Candidatus Olsenella pullistercoris</name>
    <dbReference type="NCBI Taxonomy" id="2838712"/>
    <lineage>
        <taxon>Bacteria</taxon>
        <taxon>Bacillati</taxon>
        <taxon>Actinomycetota</taxon>
        <taxon>Coriobacteriia</taxon>
        <taxon>Coriobacteriales</taxon>
        <taxon>Atopobiaceae</taxon>
        <taxon>Olsenella</taxon>
    </lineage>
</organism>
<evidence type="ECO:0000313" key="3">
    <source>
        <dbReference type="Proteomes" id="UP000824062"/>
    </source>
</evidence>
<sequence>MTSTICWHCHQLAQMVCPDENVNGTPYYGGQHIPAFPDWRFSADADWDKNKSLLIFSCANCGFPNIAEVETSEAECTLGYDPENHIIRWLPIQPMGKVYSNAPEDIASMASEVHKCHEIGADRAAVILARSVMEGIVANQEEVPSKKKLYERIEDLKRAGKITSRTADAATAIRLCGNDYVHNVLEQVDREYTEIVVKILDSVIDDLYSNPSLVSQAMEYANRRRQAQQEKSNGTNR</sequence>
<gene>
    <name evidence="2" type="ORF">IAA19_07365</name>
</gene>
<reference evidence="2" key="1">
    <citation type="journal article" date="2021" name="PeerJ">
        <title>Extensive microbial diversity within the chicken gut microbiome revealed by metagenomics and culture.</title>
        <authorList>
            <person name="Gilroy R."/>
            <person name="Ravi A."/>
            <person name="Getino M."/>
            <person name="Pursley I."/>
            <person name="Horton D.L."/>
            <person name="Alikhan N.F."/>
            <person name="Baker D."/>
            <person name="Gharbi K."/>
            <person name="Hall N."/>
            <person name="Watson M."/>
            <person name="Adriaenssens E.M."/>
            <person name="Foster-Nyarko E."/>
            <person name="Jarju S."/>
            <person name="Secka A."/>
            <person name="Antonio M."/>
            <person name="Oren A."/>
            <person name="Chaudhuri R.R."/>
            <person name="La Ragione R."/>
            <person name="Hildebrand F."/>
            <person name="Pallen M.J."/>
        </authorList>
    </citation>
    <scope>NUCLEOTIDE SEQUENCE</scope>
    <source>
        <strain evidence="2">ChiHjej12B11-14209</strain>
    </source>
</reference>
<evidence type="ECO:0000259" key="1">
    <source>
        <dbReference type="Pfam" id="PF13643"/>
    </source>
</evidence>
<protein>
    <submittedName>
        <fullName evidence="2">DUF4145 domain-containing protein</fullName>
    </submittedName>
</protein>
<dbReference type="AlphaFoldDB" id="A0A9D2F0H6"/>
<name>A0A9D2F0H6_9ACTN</name>
<dbReference type="EMBL" id="DXBM01000062">
    <property type="protein sequence ID" value="HIZ46817.1"/>
    <property type="molecule type" value="Genomic_DNA"/>
</dbReference>
<reference evidence="2" key="2">
    <citation type="submission" date="2021-04" db="EMBL/GenBank/DDBJ databases">
        <authorList>
            <person name="Gilroy R."/>
        </authorList>
    </citation>
    <scope>NUCLEOTIDE SEQUENCE</scope>
    <source>
        <strain evidence="2">ChiHjej12B11-14209</strain>
    </source>
</reference>
<comment type="caution">
    <text evidence="2">The sequence shown here is derived from an EMBL/GenBank/DDBJ whole genome shotgun (WGS) entry which is preliminary data.</text>
</comment>
<accession>A0A9D2F0H6</accession>
<dbReference type="Proteomes" id="UP000824062">
    <property type="component" value="Unassembled WGS sequence"/>
</dbReference>
<dbReference type="InterPro" id="IPR025285">
    <property type="entry name" value="DUF4145"/>
</dbReference>
<proteinExistence type="predicted"/>
<evidence type="ECO:0000313" key="2">
    <source>
        <dbReference type="EMBL" id="HIZ46817.1"/>
    </source>
</evidence>
<feature type="domain" description="DUF4145" evidence="1">
    <location>
        <begin position="112"/>
        <end position="201"/>
    </location>
</feature>